<dbReference type="PANTHER" id="PTHR12925">
    <property type="entry name" value="HIKESHI FAMILY MEMBER"/>
    <property type="match status" value="1"/>
</dbReference>
<dbReference type="PANTHER" id="PTHR12925:SF0">
    <property type="entry name" value="PROTEIN HIKESHI"/>
    <property type="match status" value="1"/>
</dbReference>
<dbReference type="GO" id="GO:0061608">
    <property type="term" value="F:nuclear import signal receptor activity"/>
    <property type="evidence" value="ECO:0007669"/>
    <property type="project" value="TreeGrafter"/>
</dbReference>
<dbReference type="GO" id="GO:0005829">
    <property type="term" value="C:cytosol"/>
    <property type="evidence" value="ECO:0007669"/>
    <property type="project" value="TreeGrafter"/>
</dbReference>
<comment type="caution">
    <text evidence="5">The sequence shown here is derived from an EMBL/GenBank/DDBJ whole genome shotgun (WGS) entry which is preliminary data.</text>
</comment>
<dbReference type="Proteomes" id="UP000673691">
    <property type="component" value="Unassembled WGS sequence"/>
</dbReference>
<feature type="region of interest" description="Disordered" evidence="2">
    <location>
        <begin position="130"/>
        <end position="149"/>
    </location>
</feature>
<feature type="domain" description="Hikeshi-like N-terminal" evidence="3">
    <location>
        <begin position="28"/>
        <end position="124"/>
    </location>
</feature>
<evidence type="ECO:0000259" key="4">
    <source>
        <dbReference type="Pfam" id="PF21057"/>
    </source>
</evidence>
<evidence type="ECO:0000259" key="3">
    <source>
        <dbReference type="Pfam" id="PF05603"/>
    </source>
</evidence>
<evidence type="ECO:0008006" key="7">
    <source>
        <dbReference type="Google" id="ProtNLM"/>
    </source>
</evidence>
<dbReference type="Pfam" id="PF21057">
    <property type="entry name" value="Hikeshi-like_C"/>
    <property type="match status" value="1"/>
</dbReference>
<feature type="region of interest" description="Disordered" evidence="2">
    <location>
        <begin position="1"/>
        <end position="28"/>
    </location>
</feature>
<keyword evidence="6" id="KW-1185">Reference proteome</keyword>
<proteinExistence type="inferred from homology"/>
<dbReference type="InterPro" id="IPR048364">
    <property type="entry name" value="Hikeshi-like_C"/>
</dbReference>
<evidence type="ECO:0000256" key="1">
    <source>
        <dbReference type="ARBA" id="ARBA00006623"/>
    </source>
</evidence>
<dbReference type="OrthoDB" id="10248398at2759"/>
<dbReference type="Pfam" id="PF05603">
    <property type="entry name" value="Hikeshi-like_N"/>
    <property type="match status" value="1"/>
</dbReference>
<evidence type="ECO:0000313" key="5">
    <source>
        <dbReference type="EMBL" id="KAG5462317.1"/>
    </source>
</evidence>
<dbReference type="InterPro" id="IPR008493">
    <property type="entry name" value="Hikeshi-like_N"/>
</dbReference>
<sequence length="231" mass="23867">MCRAAGEHKPAANGHSQRTQRSGADGEKTQVDATKFAFAIQDAGSVNHIVVFLLGTIPFQPGYGATVHMLWPGKQQWQLLGIQLRNTAGEPADMSIEDLTGLSAAATLGISVEPLPLILSQMSSLPAASASSPSLGAGPPPSSSAALVPAAAGGGHTVRDPTAVALRILENFYNYVTSFAASSVPAGAQVLGPPAQVVSPNAVVPVRIFVEWYNKICAKVKADPSSLFKDA</sequence>
<name>A0A8H7ZZX3_9FUNG</name>
<organism evidence="5 6">
    <name type="scientific">Olpidium bornovanus</name>
    <dbReference type="NCBI Taxonomy" id="278681"/>
    <lineage>
        <taxon>Eukaryota</taxon>
        <taxon>Fungi</taxon>
        <taxon>Fungi incertae sedis</taxon>
        <taxon>Olpidiomycota</taxon>
        <taxon>Olpidiomycotina</taxon>
        <taxon>Olpidiomycetes</taxon>
        <taxon>Olpidiales</taxon>
        <taxon>Olpidiaceae</taxon>
        <taxon>Olpidium</taxon>
    </lineage>
</organism>
<reference evidence="5 6" key="1">
    <citation type="journal article" name="Sci. Rep.">
        <title>Genome-scale phylogenetic analyses confirm Olpidium as the closest living zoosporic fungus to the non-flagellated, terrestrial fungi.</title>
        <authorList>
            <person name="Chang Y."/>
            <person name="Rochon D."/>
            <person name="Sekimoto S."/>
            <person name="Wang Y."/>
            <person name="Chovatia M."/>
            <person name="Sandor L."/>
            <person name="Salamov A."/>
            <person name="Grigoriev I.V."/>
            <person name="Stajich J.E."/>
            <person name="Spatafora J.W."/>
        </authorList>
    </citation>
    <scope>NUCLEOTIDE SEQUENCE [LARGE SCALE GENOMIC DNA]</scope>
    <source>
        <strain evidence="5">S191</strain>
    </source>
</reference>
<protein>
    <recommendedName>
        <fullName evidence="7">Hikeshi-like domain-containing protein</fullName>
    </recommendedName>
</protein>
<evidence type="ECO:0000256" key="2">
    <source>
        <dbReference type="SAM" id="MobiDB-lite"/>
    </source>
</evidence>
<comment type="similarity">
    <text evidence="1">Belongs to the OPI10 family.</text>
</comment>
<gene>
    <name evidence="5" type="ORF">BJ554DRAFT_5374</name>
</gene>
<dbReference type="AlphaFoldDB" id="A0A8H7ZZX3"/>
<feature type="compositionally biased region" description="Basic and acidic residues" evidence="2">
    <location>
        <begin position="1"/>
        <end position="10"/>
    </location>
</feature>
<evidence type="ECO:0000313" key="6">
    <source>
        <dbReference type="Proteomes" id="UP000673691"/>
    </source>
</evidence>
<dbReference type="EMBL" id="JAEFCI010002311">
    <property type="protein sequence ID" value="KAG5462317.1"/>
    <property type="molecule type" value="Genomic_DNA"/>
</dbReference>
<dbReference type="InterPro" id="IPR031318">
    <property type="entry name" value="OPI10"/>
</dbReference>
<accession>A0A8H7ZZX3</accession>
<dbReference type="GO" id="GO:0006606">
    <property type="term" value="P:protein import into nucleus"/>
    <property type="evidence" value="ECO:0007669"/>
    <property type="project" value="TreeGrafter"/>
</dbReference>
<dbReference type="GO" id="GO:0005634">
    <property type="term" value="C:nucleus"/>
    <property type="evidence" value="ECO:0007669"/>
    <property type="project" value="TreeGrafter"/>
</dbReference>
<feature type="domain" description="Hikeshi-like C-terminal" evidence="4">
    <location>
        <begin position="161"/>
        <end position="225"/>
    </location>
</feature>